<proteinExistence type="predicted"/>
<keyword evidence="5" id="KW-0560">Oxidoreductase</keyword>
<name>A0A9W8G0G6_9FUNG</name>
<dbReference type="Gene3D" id="3.40.50.720">
    <property type="entry name" value="NAD(P)-binding Rossmann-like Domain"/>
    <property type="match status" value="1"/>
</dbReference>
<dbReference type="InterPro" id="IPR036291">
    <property type="entry name" value="NAD(P)-bd_dom_sf"/>
</dbReference>
<dbReference type="GO" id="GO:0016491">
    <property type="term" value="F:oxidoreductase activity"/>
    <property type="evidence" value="ECO:0007669"/>
    <property type="project" value="UniProtKB-KW"/>
</dbReference>
<feature type="non-terminal residue" evidence="9">
    <location>
        <position position="185"/>
    </location>
</feature>
<dbReference type="GO" id="GO:0005783">
    <property type="term" value="C:endoplasmic reticulum"/>
    <property type="evidence" value="ECO:0007669"/>
    <property type="project" value="TreeGrafter"/>
</dbReference>
<evidence type="ECO:0000256" key="8">
    <source>
        <dbReference type="SAM" id="Phobius"/>
    </source>
</evidence>
<keyword evidence="3" id="KW-0276">Fatty acid metabolism</keyword>
<dbReference type="PROSITE" id="PS00061">
    <property type="entry name" value="ADH_SHORT"/>
    <property type="match status" value="1"/>
</dbReference>
<dbReference type="EMBL" id="JANBTW010000289">
    <property type="protein sequence ID" value="KAJ2667705.1"/>
    <property type="molecule type" value="Genomic_DNA"/>
</dbReference>
<keyword evidence="2" id="KW-0444">Lipid biosynthesis</keyword>
<feature type="non-terminal residue" evidence="9">
    <location>
        <position position="1"/>
    </location>
</feature>
<evidence type="ECO:0000313" key="10">
    <source>
        <dbReference type="Proteomes" id="UP001151518"/>
    </source>
</evidence>
<evidence type="ECO:0000256" key="4">
    <source>
        <dbReference type="ARBA" id="ARBA00022857"/>
    </source>
</evidence>
<gene>
    <name evidence="9" type="ORF">GGI25_006529</name>
</gene>
<dbReference type="PRINTS" id="PR00081">
    <property type="entry name" value="GDHRDH"/>
</dbReference>
<dbReference type="OrthoDB" id="5545019at2759"/>
<sequence length="185" mass="20410">NNVGVCHKNQIFFDKEKHAACDDIVKVNVNSMMDITRIVVPQMQTRKNGLIINLGSFAAMRAMGFLSVYAASKSFIKTFSQSLAYELEPDGIMVTHIYCSWVASKMSGYRKPTLSIPSAETFVKALFDHLGLRCGAADSHTSIPYYPHAILNFITSCLWDPVLATPVNYTALLAVTLQSAVANRL</sequence>
<evidence type="ECO:0000256" key="6">
    <source>
        <dbReference type="ARBA" id="ARBA00023098"/>
    </source>
</evidence>
<evidence type="ECO:0000256" key="2">
    <source>
        <dbReference type="ARBA" id="ARBA00022516"/>
    </source>
</evidence>
<organism evidence="9 10">
    <name type="scientific">Coemansia spiralis</name>
    <dbReference type="NCBI Taxonomy" id="417178"/>
    <lineage>
        <taxon>Eukaryota</taxon>
        <taxon>Fungi</taxon>
        <taxon>Fungi incertae sedis</taxon>
        <taxon>Zoopagomycota</taxon>
        <taxon>Kickxellomycotina</taxon>
        <taxon>Kickxellomycetes</taxon>
        <taxon>Kickxellales</taxon>
        <taxon>Kickxellaceae</taxon>
        <taxon>Coemansia</taxon>
    </lineage>
</organism>
<keyword evidence="8" id="KW-0472">Membrane</keyword>
<comment type="caution">
    <text evidence="9">The sequence shown here is derived from an EMBL/GenBank/DDBJ whole genome shotgun (WGS) entry which is preliminary data.</text>
</comment>
<evidence type="ECO:0000313" key="9">
    <source>
        <dbReference type="EMBL" id="KAJ2667705.1"/>
    </source>
</evidence>
<evidence type="ECO:0000256" key="7">
    <source>
        <dbReference type="ARBA" id="ARBA00023160"/>
    </source>
</evidence>
<feature type="transmembrane region" description="Helical" evidence="8">
    <location>
        <begin position="50"/>
        <end position="71"/>
    </location>
</feature>
<dbReference type="SUPFAM" id="SSF51735">
    <property type="entry name" value="NAD(P)-binding Rossmann-fold domains"/>
    <property type="match status" value="1"/>
</dbReference>
<evidence type="ECO:0000256" key="1">
    <source>
        <dbReference type="ARBA" id="ARBA00005194"/>
    </source>
</evidence>
<keyword evidence="4" id="KW-0521">NADP</keyword>
<accession>A0A9W8G0G6</accession>
<evidence type="ECO:0000256" key="5">
    <source>
        <dbReference type="ARBA" id="ARBA00023002"/>
    </source>
</evidence>
<dbReference type="Proteomes" id="UP001151518">
    <property type="component" value="Unassembled WGS sequence"/>
</dbReference>
<dbReference type="AlphaFoldDB" id="A0A9W8G0G6"/>
<dbReference type="InterPro" id="IPR002347">
    <property type="entry name" value="SDR_fam"/>
</dbReference>
<protein>
    <recommendedName>
        <fullName evidence="11">NAD(P)-binding protein</fullName>
    </recommendedName>
</protein>
<keyword evidence="7" id="KW-0275">Fatty acid biosynthesis</keyword>
<keyword evidence="6" id="KW-0443">Lipid metabolism</keyword>
<dbReference type="GO" id="GO:0030497">
    <property type="term" value="P:fatty acid elongation"/>
    <property type="evidence" value="ECO:0007669"/>
    <property type="project" value="TreeGrafter"/>
</dbReference>
<evidence type="ECO:0008006" key="11">
    <source>
        <dbReference type="Google" id="ProtNLM"/>
    </source>
</evidence>
<dbReference type="InterPro" id="IPR020904">
    <property type="entry name" value="Sc_DH/Rdtase_CS"/>
</dbReference>
<evidence type="ECO:0000256" key="3">
    <source>
        <dbReference type="ARBA" id="ARBA00022832"/>
    </source>
</evidence>
<comment type="pathway">
    <text evidence="1">Lipid metabolism; fatty acid biosynthesis.</text>
</comment>
<dbReference type="PANTHER" id="PTHR43086">
    <property type="entry name" value="VERY-LONG-CHAIN 3-OXOOACYL-COA REDUCTASE"/>
    <property type="match status" value="1"/>
</dbReference>
<dbReference type="Pfam" id="PF00106">
    <property type="entry name" value="adh_short"/>
    <property type="match status" value="1"/>
</dbReference>
<keyword evidence="8" id="KW-1133">Transmembrane helix</keyword>
<dbReference type="PANTHER" id="PTHR43086:SF2">
    <property type="entry name" value="HYDROXYSTEROID DEHYDROGENASE-LIKE PROTEIN 1"/>
    <property type="match status" value="1"/>
</dbReference>
<reference evidence="9" key="1">
    <citation type="submission" date="2022-07" db="EMBL/GenBank/DDBJ databases">
        <title>Phylogenomic reconstructions and comparative analyses of Kickxellomycotina fungi.</title>
        <authorList>
            <person name="Reynolds N.K."/>
            <person name="Stajich J.E."/>
            <person name="Barry K."/>
            <person name="Grigoriev I.V."/>
            <person name="Crous P."/>
            <person name="Smith M.E."/>
        </authorList>
    </citation>
    <scope>NUCLEOTIDE SEQUENCE</scope>
    <source>
        <strain evidence="9">NRRL 3115</strain>
    </source>
</reference>
<keyword evidence="8" id="KW-0812">Transmembrane</keyword>